<dbReference type="AlphaFoldDB" id="A0A1G5S4M7"/>
<keyword evidence="2" id="KW-0472">Membrane</keyword>
<protein>
    <recommendedName>
        <fullName evidence="5">YceG-like family protein</fullName>
    </recommendedName>
</protein>
<gene>
    <name evidence="3" type="ORF">SAMN03080599_02701</name>
</gene>
<evidence type="ECO:0000256" key="2">
    <source>
        <dbReference type="SAM" id="Phobius"/>
    </source>
</evidence>
<dbReference type="Gene3D" id="3.30.1490.480">
    <property type="entry name" value="Endolytic murein transglycosylase"/>
    <property type="match status" value="1"/>
</dbReference>
<keyword evidence="2" id="KW-0812">Transmembrane</keyword>
<organism evidence="3 4">
    <name type="scientific">Acidaminobacter hydrogenoformans DSM 2784</name>
    <dbReference type="NCBI Taxonomy" id="1120920"/>
    <lineage>
        <taxon>Bacteria</taxon>
        <taxon>Bacillati</taxon>
        <taxon>Bacillota</taxon>
        <taxon>Clostridia</taxon>
        <taxon>Peptostreptococcales</taxon>
        <taxon>Acidaminobacteraceae</taxon>
        <taxon>Acidaminobacter</taxon>
    </lineage>
</organism>
<accession>A0A1G5S4M7</accession>
<evidence type="ECO:0000313" key="3">
    <source>
        <dbReference type="EMBL" id="SCZ81276.1"/>
    </source>
</evidence>
<dbReference type="Proteomes" id="UP000199208">
    <property type="component" value="Unassembled WGS sequence"/>
</dbReference>
<name>A0A1G5S4M7_9FIRM</name>
<evidence type="ECO:0000256" key="1">
    <source>
        <dbReference type="SAM" id="MobiDB-lite"/>
    </source>
</evidence>
<evidence type="ECO:0008006" key="5">
    <source>
        <dbReference type="Google" id="ProtNLM"/>
    </source>
</evidence>
<keyword evidence="2" id="KW-1133">Transmembrane helix</keyword>
<keyword evidence="4" id="KW-1185">Reference proteome</keyword>
<reference evidence="3 4" key="1">
    <citation type="submission" date="2016-10" db="EMBL/GenBank/DDBJ databases">
        <authorList>
            <person name="de Groot N.N."/>
        </authorList>
    </citation>
    <scope>NUCLEOTIDE SEQUENCE [LARGE SCALE GENOMIC DNA]</scope>
    <source>
        <strain evidence="3 4">DSM 2784</strain>
    </source>
</reference>
<dbReference type="OrthoDB" id="1708369at2"/>
<dbReference type="STRING" id="1120920.SAMN03080599_02701"/>
<feature type="transmembrane region" description="Helical" evidence="2">
    <location>
        <begin position="12"/>
        <end position="31"/>
    </location>
</feature>
<evidence type="ECO:0000313" key="4">
    <source>
        <dbReference type="Proteomes" id="UP000199208"/>
    </source>
</evidence>
<proteinExistence type="predicted"/>
<sequence length="187" mass="19328">MGEKIKDILYDLGDVLITLLIVVLIIGTVSWKISDSMTYSNALAKSQPPVISEETGTEAQTPEQSGTPENGDSESGQQASSEVQPSVNTLPASGSSSDSSSDSSSTPASGGATSPAASGEKFTIEIKSGSTGYAIAKLLVEKGLVTDTQTFIQRVEALKLGSKLKAGTFEVAKGMPLDDLIRVITGN</sequence>
<feature type="compositionally biased region" description="Low complexity" evidence="1">
    <location>
        <begin position="92"/>
        <end position="118"/>
    </location>
</feature>
<dbReference type="RefSeq" id="WP_092592393.1">
    <property type="nucleotide sequence ID" value="NZ_FMWL01000017.1"/>
</dbReference>
<feature type="compositionally biased region" description="Polar residues" evidence="1">
    <location>
        <begin position="57"/>
        <end position="91"/>
    </location>
</feature>
<feature type="region of interest" description="Disordered" evidence="1">
    <location>
        <begin position="48"/>
        <end position="118"/>
    </location>
</feature>
<dbReference type="EMBL" id="FMWL01000017">
    <property type="protein sequence ID" value="SCZ81276.1"/>
    <property type="molecule type" value="Genomic_DNA"/>
</dbReference>